<dbReference type="GO" id="GO:0033962">
    <property type="term" value="P:P-body assembly"/>
    <property type="evidence" value="ECO:0000318"/>
    <property type="project" value="GO_Central"/>
</dbReference>
<dbReference type="Gene3D" id="2.30.30.100">
    <property type="match status" value="1"/>
</dbReference>
<evidence type="ECO:0000313" key="5">
    <source>
        <dbReference type="EnsemblPlants" id="AES95451"/>
    </source>
</evidence>
<dbReference type="SUPFAM" id="SSF50182">
    <property type="entry name" value="Sm-like ribonucleoproteins"/>
    <property type="match status" value="1"/>
</dbReference>
<dbReference type="Pfam" id="PF12701">
    <property type="entry name" value="LSM14"/>
    <property type="match status" value="1"/>
</dbReference>
<dbReference type="CDD" id="cd01736">
    <property type="entry name" value="LSm14_N"/>
    <property type="match status" value="1"/>
</dbReference>
<dbReference type="EMBL" id="CM001221">
    <property type="protein sequence ID" value="AES95451.2"/>
    <property type="molecule type" value="Genomic_DNA"/>
</dbReference>
<dbReference type="eggNOG" id="KOG1073">
    <property type="taxonomic scope" value="Eukaryota"/>
</dbReference>
<dbReference type="InterPro" id="IPR019050">
    <property type="entry name" value="FDF_dom"/>
</dbReference>
<dbReference type="SMART" id="SM01199">
    <property type="entry name" value="FDF"/>
    <property type="match status" value="1"/>
</dbReference>
<evidence type="ECO:0000259" key="2">
    <source>
        <dbReference type="PROSITE" id="PS51512"/>
    </source>
</evidence>
<reference evidence="4 6" key="2">
    <citation type="journal article" date="2014" name="BMC Genomics">
        <title>An improved genome release (version Mt4.0) for the model legume Medicago truncatula.</title>
        <authorList>
            <person name="Tang H."/>
            <person name="Krishnakumar V."/>
            <person name="Bidwell S."/>
            <person name="Rosen B."/>
            <person name="Chan A."/>
            <person name="Zhou S."/>
            <person name="Gentzbittel L."/>
            <person name="Childs K.L."/>
            <person name="Yandell M."/>
            <person name="Gundlach H."/>
            <person name="Mayer K.F."/>
            <person name="Schwartz D.C."/>
            <person name="Town C.D."/>
        </authorList>
    </citation>
    <scope>GENOME REANNOTATION</scope>
    <source>
        <strain evidence="5 6">cv. Jemalong A17</strain>
    </source>
</reference>
<reference evidence="5" key="3">
    <citation type="submission" date="2015-04" db="UniProtKB">
        <authorList>
            <consortium name="EnsemblPlants"/>
        </authorList>
    </citation>
    <scope>IDENTIFICATION</scope>
    <source>
        <strain evidence="5">cv. Jemalong A17</strain>
    </source>
</reference>
<sequence>MANQSSTKGSSSSNPVESYIGCFISLISNYDIRYEGVLYFLNVQDSTIGLNNVRCYGTEGRRKDGQQVPPSDKVYECILFRGSDIKDLQIKSPSTSGWAEEQISSDQAIMQIVLLIQAKPYLLGGTPMPYSVSVTTDASNTPSFCSPLQDINSVEGRITGKIRPYPSPISPQYSVHNRGSSIVDSTLGPFLTPQSLLTSDRFAHPREWLLAQNLNPNWKDMGSLPLTSSVPMPSPAFQSPLEHLPTSVHKAQYPSPQFTEEFDFVAMNEKFKKDEVWNSIAKATTKIEGLEDIEFLNLGERECHKLKSAYKKDDFFDTISSNSMTRGSRNRLSARTKQDTERFGNFHQRPNAGYGDYGAGRGENFRGYLGRGYGYGGRGHGPNFPF</sequence>
<proteinExistence type="predicted"/>
<evidence type="ECO:0000256" key="1">
    <source>
        <dbReference type="PROSITE-ProRule" id="PRU00846"/>
    </source>
</evidence>
<dbReference type="STRING" id="3880.G7K419"/>
<keyword evidence="6" id="KW-1185">Reference proteome</keyword>
<dbReference type="GO" id="GO:0034063">
    <property type="term" value="P:stress granule assembly"/>
    <property type="evidence" value="ECO:0000318"/>
    <property type="project" value="GO_Central"/>
</dbReference>
<dbReference type="InterPro" id="IPR010920">
    <property type="entry name" value="LSM_dom_sf"/>
</dbReference>
<dbReference type="Proteomes" id="UP000002051">
    <property type="component" value="Chromosome 5"/>
</dbReference>
<organism evidence="4 6">
    <name type="scientific">Medicago truncatula</name>
    <name type="common">Barrel medic</name>
    <name type="synonym">Medicago tribuloides</name>
    <dbReference type="NCBI Taxonomy" id="3880"/>
    <lineage>
        <taxon>Eukaryota</taxon>
        <taxon>Viridiplantae</taxon>
        <taxon>Streptophyta</taxon>
        <taxon>Embryophyta</taxon>
        <taxon>Tracheophyta</taxon>
        <taxon>Spermatophyta</taxon>
        <taxon>Magnoliopsida</taxon>
        <taxon>eudicotyledons</taxon>
        <taxon>Gunneridae</taxon>
        <taxon>Pentapetalae</taxon>
        <taxon>rosids</taxon>
        <taxon>fabids</taxon>
        <taxon>Fabales</taxon>
        <taxon>Fabaceae</taxon>
        <taxon>Papilionoideae</taxon>
        <taxon>50 kb inversion clade</taxon>
        <taxon>NPAAA clade</taxon>
        <taxon>Hologalegina</taxon>
        <taxon>IRL clade</taxon>
        <taxon>Trifolieae</taxon>
        <taxon>Medicago</taxon>
    </lineage>
</organism>
<reference evidence="4 6" key="1">
    <citation type="journal article" date="2011" name="Nature">
        <title>The Medicago genome provides insight into the evolution of rhizobial symbioses.</title>
        <authorList>
            <person name="Young N.D."/>
            <person name="Debelle F."/>
            <person name="Oldroyd G.E."/>
            <person name="Geurts R."/>
            <person name="Cannon S.B."/>
            <person name="Udvardi M.K."/>
            <person name="Benedito V.A."/>
            <person name="Mayer K.F."/>
            <person name="Gouzy J."/>
            <person name="Schoof H."/>
            <person name="Van de Peer Y."/>
            <person name="Proost S."/>
            <person name="Cook D.R."/>
            <person name="Meyers B.C."/>
            <person name="Spannagl M."/>
            <person name="Cheung F."/>
            <person name="De Mita S."/>
            <person name="Krishnakumar V."/>
            <person name="Gundlach H."/>
            <person name="Zhou S."/>
            <person name="Mudge J."/>
            <person name="Bharti A.K."/>
            <person name="Murray J.D."/>
            <person name="Naoumkina M.A."/>
            <person name="Rosen B."/>
            <person name="Silverstein K.A."/>
            <person name="Tang H."/>
            <person name="Rombauts S."/>
            <person name="Zhao P.X."/>
            <person name="Zhou P."/>
            <person name="Barbe V."/>
            <person name="Bardou P."/>
            <person name="Bechner M."/>
            <person name="Bellec A."/>
            <person name="Berger A."/>
            <person name="Berges H."/>
            <person name="Bidwell S."/>
            <person name="Bisseling T."/>
            <person name="Choisne N."/>
            <person name="Couloux A."/>
            <person name="Denny R."/>
            <person name="Deshpande S."/>
            <person name="Dai X."/>
            <person name="Doyle J.J."/>
            <person name="Dudez A.M."/>
            <person name="Farmer A.D."/>
            <person name="Fouteau S."/>
            <person name="Franken C."/>
            <person name="Gibelin C."/>
            <person name="Gish J."/>
            <person name="Goldstein S."/>
            <person name="Gonzalez A.J."/>
            <person name="Green P.J."/>
            <person name="Hallab A."/>
            <person name="Hartog M."/>
            <person name="Hua A."/>
            <person name="Humphray S.J."/>
            <person name="Jeong D.H."/>
            <person name="Jing Y."/>
            <person name="Jocker A."/>
            <person name="Kenton S.M."/>
            <person name="Kim D.J."/>
            <person name="Klee K."/>
            <person name="Lai H."/>
            <person name="Lang C."/>
            <person name="Lin S."/>
            <person name="Macmil S.L."/>
            <person name="Magdelenat G."/>
            <person name="Matthews L."/>
            <person name="McCorrison J."/>
            <person name="Monaghan E.L."/>
            <person name="Mun J.H."/>
            <person name="Najar F.Z."/>
            <person name="Nicholson C."/>
            <person name="Noirot C."/>
            <person name="O'Bleness M."/>
            <person name="Paule C.R."/>
            <person name="Poulain J."/>
            <person name="Prion F."/>
            <person name="Qin B."/>
            <person name="Qu C."/>
            <person name="Retzel E.F."/>
            <person name="Riddle C."/>
            <person name="Sallet E."/>
            <person name="Samain S."/>
            <person name="Samson N."/>
            <person name="Sanders I."/>
            <person name="Saurat O."/>
            <person name="Scarpelli C."/>
            <person name="Schiex T."/>
            <person name="Segurens B."/>
            <person name="Severin A.J."/>
            <person name="Sherrier D.J."/>
            <person name="Shi R."/>
            <person name="Sims S."/>
            <person name="Singer S.R."/>
            <person name="Sinharoy S."/>
            <person name="Sterck L."/>
            <person name="Viollet A."/>
            <person name="Wang B.B."/>
            <person name="Wang K."/>
            <person name="Wang M."/>
            <person name="Wang X."/>
            <person name="Warfsmann J."/>
            <person name="Weissenbach J."/>
            <person name="White D.D."/>
            <person name="White J.D."/>
            <person name="Wiley G.B."/>
            <person name="Wincker P."/>
            <person name="Xing Y."/>
            <person name="Yang L."/>
            <person name="Yao Z."/>
            <person name="Ying F."/>
            <person name="Zhai J."/>
            <person name="Zhou L."/>
            <person name="Zuber A."/>
            <person name="Denarie J."/>
            <person name="Dixon R.A."/>
            <person name="May G.D."/>
            <person name="Schwartz D.C."/>
            <person name="Rogers J."/>
            <person name="Quetier F."/>
            <person name="Town C.D."/>
            <person name="Roe B.A."/>
        </authorList>
    </citation>
    <scope>NUCLEOTIDE SEQUENCE [LARGE SCALE GENOMIC DNA]</scope>
    <source>
        <strain evidence="4">A17</strain>
        <strain evidence="5 6">cv. Jemalong A17</strain>
    </source>
</reference>
<feature type="domain" description="FFD box profile" evidence="3">
    <location>
        <begin position="308"/>
        <end position="323"/>
    </location>
</feature>
<feature type="domain" description="DFDF" evidence="2">
    <location>
        <begin position="250"/>
        <end position="286"/>
    </location>
</feature>
<accession>G7K419</accession>
<gene>
    <name evidence="4" type="ordered locus">MTR_5g025630</name>
</gene>
<dbReference type="PROSITE" id="PS51513">
    <property type="entry name" value="FFD"/>
    <property type="match status" value="1"/>
</dbReference>
<accession>A0A0C3XEL6</accession>
<dbReference type="AlphaFoldDB" id="G7K419"/>
<feature type="short sequence motif" description="FFD box" evidence="1">
    <location>
        <begin position="308"/>
        <end position="323"/>
    </location>
</feature>
<dbReference type="Pfam" id="PF09532">
    <property type="entry name" value="FDF"/>
    <property type="match status" value="1"/>
</dbReference>
<dbReference type="PROSITE" id="PS51512">
    <property type="entry name" value="DFDF"/>
    <property type="match status" value="1"/>
</dbReference>
<name>G7K419_MEDTR</name>
<evidence type="ECO:0000313" key="6">
    <source>
        <dbReference type="Proteomes" id="UP000002051"/>
    </source>
</evidence>
<dbReference type="SMART" id="SM01271">
    <property type="entry name" value="LSM14"/>
    <property type="match status" value="1"/>
</dbReference>
<protein>
    <submittedName>
        <fullName evidence="4">Protein decapping-like protein, putative</fullName>
    </submittedName>
</protein>
<dbReference type="GO" id="GO:0003729">
    <property type="term" value="F:mRNA binding"/>
    <property type="evidence" value="ECO:0000318"/>
    <property type="project" value="GO_Central"/>
</dbReference>
<dbReference type="PANTHER" id="PTHR13586:SF23">
    <property type="entry name" value="DECAPPING 5-LIKE PROTEIN-RELATED"/>
    <property type="match status" value="1"/>
</dbReference>
<evidence type="ECO:0000259" key="3">
    <source>
        <dbReference type="PROSITE" id="PS51513"/>
    </source>
</evidence>
<dbReference type="PaxDb" id="3880-AES95451"/>
<dbReference type="PANTHER" id="PTHR13586">
    <property type="entry name" value="SCD6 PROTEIN-RELATED"/>
    <property type="match status" value="1"/>
</dbReference>
<dbReference type="GO" id="GO:0000932">
    <property type="term" value="C:P-body"/>
    <property type="evidence" value="ECO:0000318"/>
    <property type="project" value="GO_Central"/>
</dbReference>
<dbReference type="InterPro" id="IPR025761">
    <property type="entry name" value="FFD_box"/>
</dbReference>
<dbReference type="HOGENOM" id="CLU_019221_2_0_1"/>
<dbReference type="EnsemblPlants" id="AES95451">
    <property type="protein sequence ID" value="AES95451"/>
    <property type="gene ID" value="MTR_5g025630"/>
</dbReference>
<dbReference type="InterPro" id="IPR025762">
    <property type="entry name" value="DFDF"/>
</dbReference>
<evidence type="ECO:0000313" key="4">
    <source>
        <dbReference type="EMBL" id="AES95451.2"/>
    </source>
</evidence>
<dbReference type="InterPro" id="IPR025609">
    <property type="entry name" value="Lsm14-like_N"/>
</dbReference>